<accession>A0A0L6Z839</accession>
<evidence type="ECO:0000256" key="4">
    <source>
        <dbReference type="ARBA" id="ARBA00022723"/>
    </source>
</evidence>
<dbReference type="AlphaFoldDB" id="A0A0L6Z839"/>
<gene>
    <name evidence="12" type="ORF">CLHOM_25170</name>
</gene>
<dbReference type="InterPro" id="IPR014001">
    <property type="entry name" value="Helicase_ATP-bd"/>
</dbReference>
<dbReference type="NCBIfam" id="TIGR01596">
    <property type="entry name" value="cas3_HD"/>
    <property type="match status" value="1"/>
</dbReference>
<keyword evidence="6" id="KW-0378">Hydrolase</keyword>
<evidence type="ECO:0000313" key="12">
    <source>
        <dbReference type="EMBL" id="KOA19136.1"/>
    </source>
</evidence>
<keyword evidence="3" id="KW-0540">Nuclease</keyword>
<dbReference type="RefSeq" id="WP_052222017.1">
    <property type="nucleotide sequence ID" value="NZ_LHUR01000028.1"/>
</dbReference>
<evidence type="ECO:0000256" key="1">
    <source>
        <dbReference type="ARBA" id="ARBA00006847"/>
    </source>
</evidence>
<dbReference type="Gene3D" id="1.10.3210.30">
    <property type="match status" value="1"/>
</dbReference>
<dbReference type="InterPro" id="IPR006474">
    <property type="entry name" value="Helicase_Cas3_CRISPR-ass_core"/>
</dbReference>
<keyword evidence="8" id="KW-0067">ATP-binding</keyword>
<keyword evidence="4" id="KW-0479">Metal-binding</keyword>
<keyword evidence="9" id="KW-0051">Antiviral defense</keyword>
<dbReference type="InterPro" id="IPR038257">
    <property type="entry name" value="CRISPR-assoc_Cas3_HD_sf"/>
</dbReference>
<dbReference type="GO" id="GO:0005524">
    <property type="term" value="F:ATP binding"/>
    <property type="evidence" value="ECO:0007669"/>
    <property type="project" value="UniProtKB-KW"/>
</dbReference>
<dbReference type="InterPro" id="IPR054712">
    <property type="entry name" value="Cas3-like_dom"/>
</dbReference>
<dbReference type="Gene3D" id="3.40.50.300">
    <property type="entry name" value="P-loop containing nucleotide triphosphate hydrolases"/>
    <property type="match status" value="2"/>
</dbReference>
<protein>
    <submittedName>
        <fullName evidence="12">Helicase Cas3</fullName>
    </submittedName>
</protein>
<dbReference type="SMART" id="SM00487">
    <property type="entry name" value="DEXDc"/>
    <property type="match status" value="1"/>
</dbReference>
<dbReference type="PROSITE" id="PS51643">
    <property type="entry name" value="HD_CAS3"/>
    <property type="match status" value="1"/>
</dbReference>
<keyword evidence="7 12" id="KW-0347">Helicase</keyword>
<dbReference type="GO" id="GO:0004386">
    <property type="term" value="F:helicase activity"/>
    <property type="evidence" value="ECO:0007669"/>
    <property type="project" value="UniProtKB-KW"/>
</dbReference>
<organism evidence="12 13">
    <name type="scientific">Clostridium homopropionicum DSM 5847</name>
    <dbReference type="NCBI Taxonomy" id="1121318"/>
    <lineage>
        <taxon>Bacteria</taxon>
        <taxon>Bacillati</taxon>
        <taxon>Bacillota</taxon>
        <taxon>Clostridia</taxon>
        <taxon>Eubacteriales</taxon>
        <taxon>Clostridiaceae</taxon>
        <taxon>Clostridium</taxon>
    </lineage>
</organism>
<sequence length="871" mass="103239">MYFNEVDKVDLDKLIRDGDKVYAHILNDRKETLKEHIDLALEYLHKIIKSKNLDNVFLNFENRFISNFSHKGKFLYREMLLNTIYMHDLGKINCNFQYLKMNNKEVENLIDLNLNNSNHSMLSSLIYINHYFSKINKHETKSEQSTLRLFMLLNSYIISKHHGSLDSFGEYKEKFLSDGGEGKKLYTDEISIYESLYKEEIVFNEKNQLIKRIFDNVEKTLSSKETEEKEISLDFYIYERFISSLLLSCDYYATSNFKNEREVDSLGEIKDIDKFYKVFKETDVYRWIRKYEEESYGKVEDFKDVRDINILRNEMFLDAERNFLKNIDKNIFYLEAPTGSGKSNVSLNLSFRMIEKCDAINKIFYVYPFNNLVEQNISTLEKTFGNSQVIDDIAIINSVVPIKTKDKVKEKTDKNENSDVIDKDYELSLLDRQFLHYSMILTTHVSIFNYLFGTSKENLFPLAQMANSIVILDEIQSYKNNIWKEIITFLKHYSELLNIKFVIMSATLPDLNKLIEGEIETVSLIENREKYFSNPIFKDRVELDFSLLEAEQDVLEILLEHVSTTSMKNKKDILVEFIKKTTAMEFYKRLNQLNDEVDEREKKKIELMTGDDNSIERNSIISRIKDENRTKNIILVATQVIEAGVDIDMDIGYKDISMLDSEEQFLGRINRSCKKEGCRVYFFDLDSAATVYRHDVRKEKNINLTSENIREILISKNFKDFYGYVLDHLIKESNKHNDKNFSDFIYSEVNKLNFNKVEERMKLIDERFEYSVFLNRELTLEDREILEGKVVWDQYVNLLKDTKLDYAEKKVKLSKIISKLNYFIYKVNNNDFSYEERLGDMYYISNGEKYFKNGKFDRENFKKGIGDFIEL</sequence>
<feature type="domain" description="Helicase ATP-binding" evidence="10">
    <location>
        <begin position="323"/>
        <end position="526"/>
    </location>
</feature>
<dbReference type="InterPro" id="IPR006483">
    <property type="entry name" value="CRISPR-assoc_Cas3_HD"/>
</dbReference>
<dbReference type="Pfam" id="PF00270">
    <property type="entry name" value="DEAD"/>
    <property type="match status" value="1"/>
</dbReference>
<dbReference type="NCBIfam" id="TIGR01587">
    <property type="entry name" value="cas3_core"/>
    <property type="match status" value="1"/>
</dbReference>
<dbReference type="STRING" id="36844.SAMN04488501_11955"/>
<evidence type="ECO:0000256" key="5">
    <source>
        <dbReference type="ARBA" id="ARBA00022741"/>
    </source>
</evidence>
<evidence type="ECO:0000256" key="8">
    <source>
        <dbReference type="ARBA" id="ARBA00022840"/>
    </source>
</evidence>
<evidence type="ECO:0000256" key="6">
    <source>
        <dbReference type="ARBA" id="ARBA00022801"/>
    </source>
</evidence>
<dbReference type="SMART" id="SM00490">
    <property type="entry name" value="HELICc"/>
    <property type="match status" value="1"/>
</dbReference>
<dbReference type="PATRIC" id="fig|1121318.3.peg.2533"/>
<dbReference type="Proteomes" id="UP000037043">
    <property type="component" value="Unassembled WGS sequence"/>
</dbReference>
<evidence type="ECO:0000256" key="3">
    <source>
        <dbReference type="ARBA" id="ARBA00022722"/>
    </source>
</evidence>
<keyword evidence="5" id="KW-0547">Nucleotide-binding</keyword>
<name>A0A0L6Z839_9CLOT</name>
<comment type="similarity">
    <text evidence="1">In the N-terminal section; belongs to the CRISPR-associated nuclease Cas3-HD family.</text>
</comment>
<dbReference type="GO" id="GO:0046872">
    <property type="term" value="F:metal ion binding"/>
    <property type="evidence" value="ECO:0007669"/>
    <property type="project" value="UniProtKB-KW"/>
</dbReference>
<dbReference type="InterPro" id="IPR027417">
    <property type="entry name" value="P-loop_NTPase"/>
</dbReference>
<proteinExistence type="inferred from homology"/>
<evidence type="ECO:0000259" key="11">
    <source>
        <dbReference type="PROSITE" id="PS51643"/>
    </source>
</evidence>
<comment type="caution">
    <text evidence="12">The sequence shown here is derived from an EMBL/GenBank/DDBJ whole genome shotgun (WGS) entry which is preliminary data.</text>
</comment>
<dbReference type="GO" id="GO:0004518">
    <property type="term" value="F:nuclease activity"/>
    <property type="evidence" value="ECO:0007669"/>
    <property type="project" value="UniProtKB-KW"/>
</dbReference>
<evidence type="ECO:0000256" key="2">
    <source>
        <dbReference type="ARBA" id="ARBA00009046"/>
    </source>
</evidence>
<feature type="domain" description="HD Cas3-type" evidence="11">
    <location>
        <begin position="26"/>
        <end position="252"/>
    </location>
</feature>
<keyword evidence="13" id="KW-1185">Reference proteome</keyword>
<dbReference type="PROSITE" id="PS51192">
    <property type="entry name" value="HELICASE_ATP_BIND_1"/>
    <property type="match status" value="1"/>
</dbReference>
<comment type="similarity">
    <text evidence="2">In the central section; belongs to the CRISPR-associated helicase Cas3 family.</text>
</comment>
<dbReference type="Pfam" id="PF22590">
    <property type="entry name" value="Cas3-like_C_2"/>
    <property type="match status" value="1"/>
</dbReference>
<dbReference type="GO" id="GO:0051607">
    <property type="term" value="P:defense response to virus"/>
    <property type="evidence" value="ECO:0007669"/>
    <property type="project" value="UniProtKB-KW"/>
</dbReference>
<dbReference type="EMBL" id="LHUR01000028">
    <property type="protein sequence ID" value="KOA19136.1"/>
    <property type="molecule type" value="Genomic_DNA"/>
</dbReference>
<dbReference type="InterPro" id="IPR001650">
    <property type="entry name" value="Helicase_C-like"/>
</dbReference>
<dbReference type="CDD" id="cd09641">
    <property type="entry name" value="Cas3''_I"/>
    <property type="match status" value="1"/>
</dbReference>
<dbReference type="InterPro" id="IPR011545">
    <property type="entry name" value="DEAD/DEAH_box_helicase_dom"/>
</dbReference>
<evidence type="ECO:0000259" key="10">
    <source>
        <dbReference type="PROSITE" id="PS51192"/>
    </source>
</evidence>
<dbReference type="SUPFAM" id="SSF52540">
    <property type="entry name" value="P-loop containing nucleoside triphosphate hydrolases"/>
    <property type="match status" value="1"/>
</dbReference>
<dbReference type="GO" id="GO:0003676">
    <property type="term" value="F:nucleic acid binding"/>
    <property type="evidence" value="ECO:0007669"/>
    <property type="project" value="InterPro"/>
</dbReference>
<evidence type="ECO:0000256" key="9">
    <source>
        <dbReference type="ARBA" id="ARBA00023118"/>
    </source>
</evidence>
<dbReference type="GO" id="GO:0016787">
    <property type="term" value="F:hydrolase activity"/>
    <property type="evidence" value="ECO:0007669"/>
    <property type="project" value="UniProtKB-KW"/>
</dbReference>
<evidence type="ECO:0000313" key="13">
    <source>
        <dbReference type="Proteomes" id="UP000037043"/>
    </source>
</evidence>
<evidence type="ECO:0000256" key="7">
    <source>
        <dbReference type="ARBA" id="ARBA00022806"/>
    </source>
</evidence>
<reference evidence="13" key="1">
    <citation type="submission" date="2015-08" db="EMBL/GenBank/DDBJ databases">
        <title>Genome sequence of the strict anaerobe Clostridium homopropionicum LuHBu1 (DSM 5847T).</title>
        <authorList>
            <person name="Poehlein A."/>
            <person name="Beck M."/>
            <person name="Schiel-Bengelsdorf B."/>
            <person name="Bengelsdorf F.R."/>
            <person name="Daniel R."/>
            <person name="Duerre P."/>
        </authorList>
    </citation>
    <scope>NUCLEOTIDE SEQUENCE [LARGE SCALE GENOMIC DNA]</scope>
    <source>
        <strain evidence="13">DSM 5847</strain>
    </source>
</reference>